<gene>
    <name evidence="1" type="ORF">Anas_13056</name>
</gene>
<evidence type="ECO:0000313" key="2">
    <source>
        <dbReference type="Proteomes" id="UP000326759"/>
    </source>
</evidence>
<protein>
    <submittedName>
        <fullName evidence="1">Uncharacterized protein</fullName>
    </submittedName>
</protein>
<keyword evidence="2" id="KW-1185">Reference proteome</keyword>
<accession>A0A5N5SQV6</accession>
<comment type="caution">
    <text evidence="1">The sequence shown here is derived from an EMBL/GenBank/DDBJ whole genome shotgun (WGS) entry which is preliminary data.</text>
</comment>
<dbReference type="AlphaFoldDB" id="A0A5N5SQV6"/>
<reference evidence="1 2" key="1">
    <citation type="journal article" date="2019" name="PLoS Biol.">
        <title>Sex chromosomes control vertical transmission of feminizing Wolbachia symbionts in an isopod.</title>
        <authorList>
            <person name="Becking T."/>
            <person name="Chebbi M.A."/>
            <person name="Giraud I."/>
            <person name="Moumen B."/>
            <person name="Laverre T."/>
            <person name="Caubet Y."/>
            <person name="Peccoud J."/>
            <person name="Gilbert C."/>
            <person name="Cordaux R."/>
        </authorList>
    </citation>
    <scope>NUCLEOTIDE SEQUENCE [LARGE SCALE GENOMIC DNA]</scope>
    <source>
        <strain evidence="1">ANa2</strain>
        <tissue evidence="1">Whole body excluding digestive tract and cuticle</tissue>
    </source>
</reference>
<name>A0A5N5SQV6_9CRUS</name>
<sequence>MTLHFPIPHEIINRFDKVISIVFNSLKEGTFTSVGITLSFSSGYRIPTIFDILPILSLSSSSSLPFLLNTPPEKGTKKKKKKMVEEIRVVDFSRAASAN</sequence>
<proteinExistence type="predicted"/>
<dbReference type="EMBL" id="SEYY01021302">
    <property type="protein sequence ID" value="KAB7496486.1"/>
    <property type="molecule type" value="Genomic_DNA"/>
</dbReference>
<evidence type="ECO:0000313" key="1">
    <source>
        <dbReference type="EMBL" id="KAB7496486.1"/>
    </source>
</evidence>
<organism evidence="1 2">
    <name type="scientific">Armadillidium nasatum</name>
    <dbReference type="NCBI Taxonomy" id="96803"/>
    <lineage>
        <taxon>Eukaryota</taxon>
        <taxon>Metazoa</taxon>
        <taxon>Ecdysozoa</taxon>
        <taxon>Arthropoda</taxon>
        <taxon>Crustacea</taxon>
        <taxon>Multicrustacea</taxon>
        <taxon>Malacostraca</taxon>
        <taxon>Eumalacostraca</taxon>
        <taxon>Peracarida</taxon>
        <taxon>Isopoda</taxon>
        <taxon>Oniscidea</taxon>
        <taxon>Crinocheta</taxon>
        <taxon>Armadillidiidae</taxon>
        <taxon>Armadillidium</taxon>
    </lineage>
</organism>
<dbReference type="Proteomes" id="UP000326759">
    <property type="component" value="Unassembled WGS sequence"/>
</dbReference>